<comment type="caution">
    <text evidence="2">The sequence shown here is derived from an EMBL/GenBank/DDBJ whole genome shotgun (WGS) entry which is preliminary data.</text>
</comment>
<dbReference type="AlphaFoldDB" id="A0ABD3HZH2"/>
<organism evidence="2 3">
    <name type="scientific">Riccia sorocarpa</name>
    <dbReference type="NCBI Taxonomy" id="122646"/>
    <lineage>
        <taxon>Eukaryota</taxon>
        <taxon>Viridiplantae</taxon>
        <taxon>Streptophyta</taxon>
        <taxon>Embryophyta</taxon>
        <taxon>Marchantiophyta</taxon>
        <taxon>Marchantiopsida</taxon>
        <taxon>Marchantiidae</taxon>
        <taxon>Marchantiales</taxon>
        <taxon>Ricciaceae</taxon>
        <taxon>Riccia</taxon>
    </lineage>
</organism>
<feature type="region of interest" description="Disordered" evidence="1">
    <location>
        <begin position="75"/>
        <end position="114"/>
    </location>
</feature>
<evidence type="ECO:0000256" key="1">
    <source>
        <dbReference type="SAM" id="MobiDB-lite"/>
    </source>
</evidence>
<sequence>MDIAMRLAAKYGPISALHKNARARVESRREKNVMVTNPSGHQGFSWFRARFESSSAEVGAADGAVGAGGTAVGADGDYAKFDQSSGEEEDDHGQAPHQKPVEEDGGDDEDDHTSAQRTIVPQPLIQRAIHLDPQPSVLEAIPLDPQPLVARTVTPQTGTPQPSTMRTVVSDLSCARIIVPEPSSRHTRAQTQSASARGTEERRVKKNKKNKKKLHSSCHSF</sequence>
<protein>
    <submittedName>
        <fullName evidence="2">Uncharacterized protein</fullName>
    </submittedName>
</protein>
<evidence type="ECO:0000313" key="2">
    <source>
        <dbReference type="EMBL" id="KAL3696858.1"/>
    </source>
</evidence>
<accession>A0ABD3HZH2</accession>
<evidence type="ECO:0000313" key="3">
    <source>
        <dbReference type="Proteomes" id="UP001633002"/>
    </source>
</evidence>
<dbReference type="EMBL" id="JBJQOH010000002">
    <property type="protein sequence ID" value="KAL3696858.1"/>
    <property type="molecule type" value="Genomic_DNA"/>
</dbReference>
<feature type="region of interest" description="Disordered" evidence="1">
    <location>
        <begin position="179"/>
        <end position="221"/>
    </location>
</feature>
<proteinExistence type="predicted"/>
<gene>
    <name evidence="2" type="ORF">R1sor_010934</name>
</gene>
<reference evidence="2 3" key="1">
    <citation type="submission" date="2024-09" db="EMBL/GenBank/DDBJ databases">
        <title>Chromosome-scale assembly of Riccia sorocarpa.</title>
        <authorList>
            <person name="Paukszto L."/>
        </authorList>
    </citation>
    <scope>NUCLEOTIDE SEQUENCE [LARGE SCALE GENOMIC DNA]</scope>
    <source>
        <strain evidence="2">LP-2024</strain>
        <tissue evidence="2">Aerial parts of the thallus</tissue>
    </source>
</reference>
<keyword evidence="3" id="KW-1185">Reference proteome</keyword>
<feature type="compositionally biased region" description="Basic residues" evidence="1">
    <location>
        <begin position="204"/>
        <end position="221"/>
    </location>
</feature>
<dbReference type="Proteomes" id="UP001633002">
    <property type="component" value="Unassembled WGS sequence"/>
</dbReference>
<name>A0ABD3HZH2_9MARC</name>